<dbReference type="Proteomes" id="UP001153269">
    <property type="component" value="Unassembled WGS sequence"/>
</dbReference>
<keyword evidence="3" id="KW-1185">Reference proteome</keyword>
<protein>
    <submittedName>
        <fullName evidence="2">Uncharacterized protein</fullName>
    </submittedName>
</protein>
<organism evidence="2 3">
    <name type="scientific">Pleuronectes platessa</name>
    <name type="common">European plaice</name>
    <dbReference type="NCBI Taxonomy" id="8262"/>
    <lineage>
        <taxon>Eukaryota</taxon>
        <taxon>Metazoa</taxon>
        <taxon>Chordata</taxon>
        <taxon>Craniata</taxon>
        <taxon>Vertebrata</taxon>
        <taxon>Euteleostomi</taxon>
        <taxon>Actinopterygii</taxon>
        <taxon>Neopterygii</taxon>
        <taxon>Teleostei</taxon>
        <taxon>Neoteleostei</taxon>
        <taxon>Acanthomorphata</taxon>
        <taxon>Carangaria</taxon>
        <taxon>Pleuronectiformes</taxon>
        <taxon>Pleuronectoidei</taxon>
        <taxon>Pleuronectidae</taxon>
        <taxon>Pleuronectes</taxon>
    </lineage>
</organism>
<dbReference type="AlphaFoldDB" id="A0A9N7W355"/>
<sequence>MASKSEGCRFHALSSDLRSLTPELRGSGETQSVTQLKGLGGVTSSCRRPGPRHFIISAVVMATAIGNWASWKPSASPTDREGSLTPKRTRVRPEPAGGSMPPRCHDQILDKPQN</sequence>
<dbReference type="EMBL" id="CADEAL010004435">
    <property type="protein sequence ID" value="CAB1459506.1"/>
    <property type="molecule type" value="Genomic_DNA"/>
</dbReference>
<comment type="caution">
    <text evidence="2">The sequence shown here is derived from an EMBL/GenBank/DDBJ whole genome shotgun (WGS) entry which is preliminary data.</text>
</comment>
<feature type="region of interest" description="Disordered" evidence="1">
    <location>
        <begin position="70"/>
        <end position="114"/>
    </location>
</feature>
<accession>A0A9N7W355</accession>
<evidence type="ECO:0000313" key="3">
    <source>
        <dbReference type="Proteomes" id="UP001153269"/>
    </source>
</evidence>
<proteinExistence type="predicted"/>
<feature type="compositionally biased region" description="Basic and acidic residues" evidence="1">
    <location>
        <begin position="103"/>
        <end position="114"/>
    </location>
</feature>
<gene>
    <name evidence="2" type="ORF">PLEPLA_LOCUS47343</name>
</gene>
<evidence type="ECO:0000313" key="2">
    <source>
        <dbReference type="EMBL" id="CAB1459506.1"/>
    </source>
</evidence>
<reference evidence="2" key="1">
    <citation type="submission" date="2020-03" db="EMBL/GenBank/DDBJ databases">
        <authorList>
            <person name="Weist P."/>
        </authorList>
    </citation>
    <scope>NUCLEOTIDE SEQUENCE</scope>
</reference>
<name>A0A9N7W355_PLEPL</name>
<evidence type="ECO:0000256" key="1">
    <source>
        <dbReference type="SAM" id="MobiDB-lite"/>
    </source>
</evidence>